<organism evidence="1 2">
    <name type="scientific">Roseateles saccharophilus</name>
    <name type="common">Pseudomonas saccharophila</name>
    <dbReference type="NCBI Taxonomy" id="304"/>
    <lineage>
        <taxon>Bacteria</taxon>
        <taxon>Pseudomonadati</taxon>
        <taxon>Pseudomonadota</taxon>
        <taxon>Betaproteobacteria</taxon>
        <taxon>Burkholderiales</taxon>
        <taxon>Sphaerotilaceae</taxon>
        <taxon>Roseateles</taxon>
    </lineage>
</organism>
<dbReference type="SUPFAM" id="SSF56935">
    <property type="entry name" value="Porins"/>
    <property type="match status" value="1"/>
</dbReference>
<dbReference type="Proteomes" id="UP001180453">
    <property type="component" value="Unassembled WGS sequence"/>
</dbReference>
<keyword evidence="2" id="KW-1185">Reference proteome</keyword>
<evidence type="ECO:0000313" key="1">
    <source>
        <dbReference type="EMBL" id="MDR7272102.1"/>
    </source>
</evidence>
<evidence type="ECO:0008006" key="3">
    <source>
        <dbReference type="Google" id="ProtNLM"/>
    </source>
</evidence>
<gene>
    <name evidence="1" type="ORF">J2X20_004776</name>
</gene>
<comment type="caution">
    <text evidence="1">The sequence shown here is derived from an EMBL/GenBank/DDBJ whole genome shotgun (WGS) entry which is preliminary data.</text>
</comment>
<dbReference type="RefSeq" id="WP_310270611.1">
    <property type="nucleotide sequence ID" value="NZ_JAVDXU010000004.1"/>
</dbReference>
<name>A0ABU1YTB4_ROSSA</name>
<proteinExistence type="predicted"/>
<reference evidence="1 2" key="1">
    <citation type="submission" date="2023-07" db="EMBL/GenBank/DDBJ databases">
        <title>Sorghum-associated microbial communities from plants grown in Nebraska, USA.</title>
        <authorList>
            <person name="Schachtman D."/>
        </authorList>
    </citation>
    <scope>NUCLEOTIDE SEQUENCE [LARGE SCALE GENOMIC DNA]</scope>
    <source>
        <strain evidence="1 2">BE314</strain>
    </source>
</reference>
<sequence>MTSVQAQEADKPSGGAGLRFNGFGSLGLSHVDAPAGWGYRRELTQGGSDDSWRADVDTRLGVQMNYSLGSRFELVAQVIAKKRARYAIGSDAVEWAYASYRPDAAWTLRAGRVNLDVFLMADYRNVGYGFMTARPPVEFYAMLPTTLDGADVARSWQQGDAQWRAKLMFGSARIGDFESAKASRVRSVVGGMLSREEGGLLLRVSYAHTRIAIDHTDTQPALDGLAQLGGLPIPSVAEQALSLRRRLGADNGSGTFWELGLRHELADWQWSAEILRISADPLIVLTSAYATLGRRVGDWTPYIGYGLVRDAQGVLPLPAWQATLTPVIGPVGAAQAQGLGSAVTASLNASRFQQSGWAIGTRWDFHPQAALKLQWDRVRISNSGSGLWTGADGAPSHATIATAVVDFIF</sequence>
<protein>
    <recommendedName>
        <fullName evidence="3">Porin</fullName>
    </recommendedName>
</protein>
<dbReference type="EMBL" id="JAVDXU010000004">
    <property type="protein sequence ID" value="MDR7272102.1"/>
    <property type="molecule type" value="Genomic_DNA"/>
</dbReference>
<accession>A0ABU1YTB4</accession>
<evidence type="ECO:0000313" key="2">
    <source>
        <dbReference type="Proteomes" id="UP001180453"/>
    </source>
</evidence>